<evidence type="ECO:0000256" key="1">
    <source>
        <dbReference type="SAM" id="MobiDB-lite"/>
    </source>
</evidence>
<dbReference type="RefSeq" id="WP_380708355.1">
    <property type="nucleotide sequence ID" value="NZ_JBHSFN010000030.1"/>
</dbReference>
<proteinExistence type="predicted"/>
<evidence type="ECO:0000313" key="4">
    <source>
        <dbReference type="Proteomes" id="UP001595891"/>
    </source>
</evidence>
<evidence type="ECO:0000313" key="3">
    <source>
        <dbReference type="EMBL" id="MFC4591224.1"/>
    </source>
</evidence>
<feature type="compositionally biased region" description="Low complexity" evidence="1">
    <location>
        <begin position="486"/>
        <end position="509"/>
    </location>
</feature>
<keyword evidence="2" id="KW-0472">Membrane</keyword>
<reference evidence="4" key="1">
    <citation type="journal article" date="2019" name="Int. J. Syst. Evol. Microbiol.">
        <title>The Global Catalogue of Microorganisms (GCM) 10K type strain sequencing project: providing services to taxonomists for standard genome sequencing and annotation.</title>
        <authorList>
            <consortium name="The Broad Institute Genomics Platform"/>
            <consortium name="The Broad Institute Genome Sequencing Center for Infectious Disease"/>
            <person name="Wu L."/>
            <person name="Ma J."/>
        </authorList>
    </citation>
    <scope>NUCLEOTIDE SEQUENCE [LARGE SCALE GENOMIC DNA]</scope>
    <source>
        <strain evidence="4">CCUG 49560</strain>
    </source>
</reference>
<keyword evidence="4" id="KW-1185">Reference proteome</keyword>
<feature type="transmembrane region" description="Helical" evidence="2">
    <location>
        <begin position="340"/>
        <end position="363"/>
    </location>
</feature>
<dbReference type="EMBL" id="JBHSFN010000030">
    <property type="protein sequence ID" value="MFC4591224.1"/>
    <property type="molecule type" value="Genomic_DNA"/>
</dbReference>
<accession>A0ABV9ESZ7</accession>
<evidence type="ECO:0008006" key="5">
    <source>
        <dbReference type="Google" id="ProtNLM"/>
    </source>
</evidence>
<keyword evidence="2" id="KW-1133">Transmembrane helix</keyword>
<dbReference type="Proteomes" id="UP001595891">
    <property type="component" value="Unassembled WGS sequence"/>
</dbReference>
<feature type="transmembrane region" description="Helical" evidence="2">
    <location>
        <begin position="265"/>
        <end position="284"/>
    </location>
</feature>
<name>A0ABV9ESZ7_9ACTN</name>
<comment type="caution">
    <text evidence="3">The sequence shown here is derived from an EMBL/GenBank/DDBJ whole genome shotgun (WGS) entry which is preliminary data.</text>
</comment>
<feature type="transmembrane region" description="Helical" evidence="2">
    <location>
        <begin position="242"/>
        <end position="259"/>
    </location>
</feature>
<gene>
    <name evidence="3" type="ORF">ACFO8L_34385</name>
</gene>
<protein>
    <recommendedName>
        <fullName evidence="5">DUF389 domain-containing protein</fullName>
    </recommendedName>
</protein>
<feature type="transmembrane region" description="Helical" evidence="2">
    <location>
        <begin position="296"/>
        <end position="320"/>
    </location>
</feature>
<feature type="region of interest" description="Disordered" evidence="1">
    <location>
        <begin position="483"/>
        <end position="509"/>
    </location>
</feature>
<organism evidence="3 4">
    <name type="scientific">Sphaerisporangium corydalis</name>
    <dbReference type="NCBI Taxonomy" id="1441875"/>
    <lineage>
        <taxon>Bacteria</taxon>
        <taxon>Bacillati</taxon>
        <taxon>Actinomycetota</taxon>
        <taxon>Actinomycetes</taxon>
        <taxon>Streptosporangiales</taxon>
        <taxon>Streptosporangiaceae</taxon>
        <taxon>Sphaerisporangium</taxon>
    </lineage>
</organism>
<evidence type="ECO:0000256" key="2">
    <source>
        <dbReference type="SAM" id="Phobius"/>
    </source>
</evidence>
<keyword evidence="2" id="KW-0812">Transmembrane</keyword>
<feature type="transmembrane region" description="Helical" evidence="2">
    <location>
        <begin position="207"/>
        <end position="230"/>
    </location>
</feature>
<feature type="transmembrane region" description="Helical" evidence="2">
    <location>
        <begin position="370"/>
        <end position="391"/>
    </location>
</feature>
<sequence>MTGDRGRACTLTDPGSRPKAHATIAGMVANRFDRKVRCEFEVDRPGEAEEVLSVCGWRWDKVAPQTYQADVEVRGGMWGASRRARGLLITELHRHGLRARLRWVRLLDVPMQSGDRLPVHEVRVSRRTRLERFLVACGARDIGACIQAVDGQDAQRQLMLLVSAHGEDRDLKWRTRFGQPLLPAVPGAERPKAVGWTRALAVSALSLGIILGSLGGGLVPIVVGAVLAPLSAASMIRLRRRPAWGLVPLTAMGGGVWLGSLTGMWYVWPAVALAVLMGIGLRHLARDLSLAEKASWAFPAALPVLVPLTAAIGDLAYGRYLGALGLSREDIALGLWDRLGAAAVPVGVAFGVALTLLGCVGWLRYLHIRLPVAAALMVIGIYLVSGAATAAGRGADAAARPGHGFGVLLPARACAFPLKTRIASRGSMLLVRPRPLLYLELSGDRIALWDPVAVHRRGLEKVAAGDVQLVRIDDGERDCQALGVESSSNSSTSVPTRPSAFSRRAASAR</sequence>